<dbReference type="Proteomes" id="UP001597548">
    <property type="component" value="Unassembled WGS sequence"/>
</dbReference>
<reference evidence="2" key="1">
    <citation type="journal article" date="2019" name="Int. J. Syst. Evol. Microbiol.">
        <title>The Global Catalogue of Microorganisms (GCM) 10K type strain sequencing project: providing services to taxonomists for standard genome sequencing and annotation.</title>
        <authorList>
            <consortium name="The Broad Institute Genomics Platform"/>
            <consortium name="The Broad Institute Genome Sequencing Center for Infectious Disease"/>
            <person name="Wu L."/>
            <person name="Ma J."/>
        </authorList>
    </citation>
    <scope>NUCLEOTIDE SEQUENCE [LARGE SCALE GENOMIC DNA]</scope>
    <source>
        <strain evidence="2">KCTC 32514</strain>
    </source>
</reference>
<proteinExistence type="predicted"/>
<sequence>MFRTKPHTSKIEIKIDETYPFNFNYKIVIFFFGKGKGLTACYRIRD</sequence>
<protein>
    <submittedName>
        <fullName evidence="1">Uncharacterized protein</fullName>
    </submittedName>
</protein>
<dbReference type="EMBL" id="JBHUOS010000001">
    <property type="protein sequence ID" value="MFD2914249.1"/>
    <property type="molecule type" value="Genomic_DNA"/>
</dbReference>
<evidence type="ECO:0000313" key="2">
    <source>
        <dbReference type="Proteomes" id="UP001597548"/>
    </source>
</evidence>
<evidence type="ECO:0000313" key="1">
    <source>
        <dbReference type="EMBL" id="MFD2914249.1"/>
    </source>
</evidence>
<accession>A0ABW5ZMQ6</accession>
<comment type="caution">
    <text evidence="1">The sequence shown here is derived from an EMBL/GenBank/DDBJ whole genome shotgun (WGS) entry which is preliminary data.</text>
</comment>
<keyword evidence="2" id="KW-1185">Reference proteome</keyword>
<organism evidence="1 2">
    <name type="scientific">Psychroserpens luteus</name>
    <dbReference type="NCBI Taxonomy" id="1434066"/>
    <lineage>
        <taxon>Bacteria</taxon>
        <taxon>Pseudomonadati</taxon>
        <taxon>Bacteroidota</taxon>
        <taxon>Flavobacteriia</taxon>
        <taxon>Flavobacteriales</taxon>
        <taxon>Flavobacteriaceae</taxon>
        <taxon>Psychroserpens</taxon>
    </lineage>
</organism>
<name>A0ABW5ZMQ6_9FLAO</name>
<dbReference type="RefSeq" id="WP_194507333.1">
    <property type="nucleotide sequence ID" value="NZ_JADILU010000002.1"/>
</dbReference>
<gene>
    <name evidence="1" type="ORF">ACFS29_01240</name>
</gene>